<keyword evidence="1" id="KW-1133">Transmembrane helix</keyword>
<gene>
    <name evidence="2" type="ORF">MNOR_LOCUS10002</name>
</gene>
<accession>A0AAV2Q9F6</accession>
<dbReference type="AlphaFoldDB" id="A0AAV2Q9F6"/>
<proteinExistence type="predicted"/>
<evidence type="ECO:0000313" key="2">
    <source>
        <dbReference type="EMBL" id="CAL4075913.1"/>
    </source>
</evidence>
<name>A0AAV2Q9F6_MEGNR</name>
<organism evidence="2 3">
    <name type="scientific">Meganyctiphanes norvegica</name>
    <name type="common">Northern krill</name>
    <name type="synonym">Thysanopoda norvegica</name>
    <dbReference type="NCBI Taxonomy" id="48144"/>
    <lineage>
        <taxon>Eukaryota</taxon>
        <taxon>Metazoa</taxon>
        <taxon>Ecdysozoa</taxon>
        <taxon>Arthropoda</taxon>
        <taxon>Crustacea</taxon>
        <taxon>Multicrustacea</taxon>
        <taxon>Malacostraca</taxon>
        <taxon>Eumalacostraca</taxon>
        <taxon>Eucarida</taxon>
        <taxon>Euphausiacea</taxon>
        <taxon>Euphausiidae</taxon>
        <taxon>Meganyctiphanes</taxon>
    </lineage>
</organism>
<protein>
    <submittedName>
        <fullName evidence="2">Uncharacterized protein</fullName>
    </submittedName>
</protein>
<dbReference type="EMBL" id="CAXKWB010004957">
    <property type="protein sequence ID" value="CAL4075913.1"/>
    <property type="molecule type" value="Genomic_DNA"/>
</dbReference>
<feature type="transmembrane region" description="Helical" evidence="1">
    <location>
        <begin position="34"/>
        <end position="55"/>
    </location>
</feature>
<reference evidence="2 3" key="1">
    <citation type="submission" date="2024-05" db="EMBL/GenBank/DDBJ databases">
        <authorList>
            <person name="Wallberg A."/>
        </authorList>
    </citation>
    <scope>NUCLEOTIDE SEQUENCE [LARGE SCALE GENOMIC DNA]</scope>
</reference>
<keyword evidence="1" id="KW-0472">Membrane</keyword>
<evidence type="ECO:0000313" key="3">
    <source>
        <dbReference type="Proteomes" id="UP001497623"/>
    </source>
</evidence>
<keyword evidence="1" id="KW-0812">Transmembrane</keyword>
<comment type="caution">
    <text evidence="2">The sequence shown here is derived from an EMBL/GenBank/DDBJ whole genome shotgun (WGS) entry which is preliminary data.</text>
</comment>
<dbReference type="Proteomes" id="UP001497623">
    <property type="component" value="Unassembled WGS sequence"/>
</dbReference>
<sequence>MSPKQKITLDLDDLDNDNSEESCPSKCQSFMISALPHVLSSLCLGLIVCIVLLYVEKSDLQTQLEKTYEQHTAAHNEIIKIQEEKDNINLELGKTYAHKGLKEKEVEIAEHDKAATLKKYKTVATQRDDLKDKLTMCLETSGGHLTKISSLLFASCFIIFLKCR</sequence>
<evidence type="ECO:0000256" key="1">
    <source>
        <dbReference type="SAM" id="Phobius"/>
    </source>
</evidence>
<keyword evidence="3" id="KW-1185">Reference proteome</keyword>